<dbReference type="EMBL" id="JBHSDT010000001">
    <property type="protein sequence ID" value="MFC4401624.1"/>
    <property type="molecule type" value="Genomic_DNA"/>
</dbReference>
<keyword evidence="2" id="KW-1185">Reference proteome</keyword>
<protein>
    <submittedName>
        <fullName evidence="1">Uncharacterized protein</fullName>
    </submittedName>
</protein>
<name>A0ABV8WRM5_9BACI</name>
<reference evidence="2" key="1">
    <citation type="journal article" date="2019" name="Int. J. Syst. Evol. Microbiol.">
        <title>The Global Catalogue of Microorganisms (GCM) 10K type strain sequencing project: providing services to taxonomists for standard genome sequencing and annotation.</title>
        <authorList>
            <consortium name="The Broad Institute Genomics Platform"/>
            <consortium name="The Broad Institute Genome Sequencing Center for Infectious Disease"/>
            <person name="Wu L."/>
            <person name="Ma J."/>
        </authorList>
    </citation>
    <scope>NUCLEOTIDE SEQUENCE [LARGE SCALE GENOMIC DNA]</scope>
    <source>
        <strain evidence="2">CCUG 37865</strain>
    </source>
</reference>
<comment type="caution">
    <text evidence="1">The sequence shown here is derived from an EMBL/GenBank/DDBJ whole genome shotgun (WGS) entry which is preliminary data.</text>
</comment>
<evidence type="ECO:0000313" key="1">
    <source>
        <dbReference type="EMBL" id="MFC4401624.1"/>
    </source>
</evidence>
<evidence type="ECO:0000313" key="2">
    <source>
        <dbReference type="Proteomes" id="UP001595882"/>
    </source>
</evidence>
<organism evidence="1 2">
    <name type="scientific">Gracilibacillus xinjiangensis</name>
    <dbReference type="NCBI Taxonomy" id="1193282"/>
    <lineage>
        <taxon>Bacteria</taxon>
        <taxon>Bacillati</taxon>
        <taxon>Bacillota</taxon>
        <taxon>Bacilli</taxon>
        <taxon>Bacillales</taxon>
        <taxon>Bacillaceae</taxon>
        <taxon>Gracilibacillus</taxon>
    </lineage>
</organism>
<dbReference type="Proteomes" id="UP001595882">
    <property type="component" value="Unassembled WGS sequence"/>
</dbReference>
<gene>
    <name evidence="1" type="ORF">ACFOY7_00735</name>
</gene>
<sequence>MKSAVNILGIPFSKLTLHDTAALLEEHINNASASFHHLNTINSEISFNKTNSNSKIYLLRGN</sequence>
<proteinExistence type="predicted"/>
<dbReference type="RefSeq" id="WP_390248385.1">
    <property type="nucleotide sequence ID" value="NZ_JBHSDT010000001.1"/>
</dbReference>
<accession>A0ABV8WRM5</accession>